<organism evidence="2 7">
    <name type="scientific">Plasmodium berghei</name>
    <dbReference type="NCBI Taxonomy" id="5821"/>
    <lineage>
        <taxon>Eukaryota</taxon>
        <taxon>Sar</taxon>
        <taxon>Alveolata</taxon>
        <taxon>Apicomplexa</taxon>
        <taxon>Aconoidasida</taxon>
        <taxon>Haemosporida</taxon>
        <taxon>Plasmodiidae</taxon>
        <taxon>Plasmodium</taxon>
        <taxon>Plasmodium (Vinckeia)</taxon>
    </lineage>
</organism>
<accession>A0A113RUJ5</accession>
<evidence type="ECO:0000313" key="5">
    <source>
        <dbReference type="EMBL" id="SCM17887.1"/>
    </source>
</evidence>
<feature type="region of interest" description="Disordered" evidence="1">
    <location>
        <begin position="263"/>
        <end position="302"/>
    </location>
</feature>
<dbReference type="EMBL" id="LT608274">
    <property type="protein sequence ID" value="SCM17887.1"/>
    <property type="molecule type" value="Genomic_DNA"/>
</dbReference>
<dbReference type="Proteomes" id="UP000516480">
    <property type="component" value="Chromosome 10"/>
</dbReference>
<name>A0A113RUJ5_PLABE</name>
<dbReference type="EMBL" id="LT608146">
    <property type="protein sequence ID" value="SCL94748.1"/>
    <property type="molecule type" value="Genomic_DNA"/>
</dbReference>
<dbReference type="Proteomes" id="UP000220214">
    <property type="component" value="Chromosome 10"/>
</dbReference>
<reference evidence="2 7" key="1">
    <citation type="submission" date="2016-02" db="EMBL/GenBank/DDBJ databases">
        <authorList>
            <consortium name="Pathogen Informatics"/>
        </authorList>
    </citation>
    <scope>NUCLEOTIDE SEQUENCE [LARGE SCALE GENOMIC DNA]</scope>
    <source>
        <strain evidence="2 7">K173</strain>
        <strain evidence="3 11">NK65 ny</strain>
        <strain evidence="6 10">NK65e</strain>
        <strain evidence="4 8">SP11 Antwerpcl1</strain>
        <strain evidence="5 9">SP11 RLL</strain>
    </source>
</reference>
<evidence type="ECO:0000313" key="9">
    <source>
        <dbReference type="Proteomes" id="UP000219974"/>
    </source>
</evidence>
<feature type="compositionally biased region" description="Basic and acidic residues" evidence="1">
    <location>
        <begin position="281"/>
        <end position="302"/>
    </location>
</feature>
<dbReference type="VEuPathDB" id="PlasmoDB:PBANKA_1021600"/>
<protein>
    <submittedName>
        <fullName evidence="2">Uncharacterized protein</fullName>
    </submittedName>
</protein>
<evidence type="ECO:0000313" key="7">
    <source>
        <dbReference type="Proteomes" id="UP000069549"/>
    </source>
</evidence>
<evidence type="ECO:0000313" key="11">
    <source>
        <dbReference type="Proteomes" id="UP000516480"/>
    </source>
</evidence>
<dbReference type="EMBL" id="LT608258">
    <property type="protein sequence ID" value="SCM16091.1"/>
    <property type="molecule type" value="Genomic_DNA"/>
</dbReference>
<sequence length="458" mass="53501">MKNSLPKESSKFCIKSKQTNIRDIFEENKTTSNLFYTKSTTYNNNIKTFQPAINKNKTTLVKKKPINIECKQIELNKSENISTFNQNNEKKKDILYNEQVSNNNSDQSDLNKKYKFSSNFNFKSEISKNDMMNYYYKDAKNKNIEKEKNVNLMKQDNKEINFEKVTKIRNNQNNCNGTLSIVSAFVSYINTSNVNSNVQTTQSYINENDDVVSDCLVKTSHILSKKKTNNVENPKSNNAYKNICVAKQNKGGKLTLKMKSYNSYNNKHGHAKKNSNTNIKSVDDADHVNNKNNNNDDEKESKTCGDNLCNENYIKMEELLKDYNEAVKNKKDSEFDINDFIERYDNIIDGLFKVNNIDKYEIKKSILKKYKQIFENKNAMKFYKGIKTLVYEKNIIVQYMEYYRKLNKQYIQDLKDIQSSYDSLITEANQVNQNNIMLKRLINVLSIDLDKKKIDLST</sequence>
<proteinExistence type="predicted"/>
<dbReference type="EMBL" id="LT160030">
    <property type="protein sequence ID" value="CXI53101.1"/>
    <property type="molecule type" value="Genomic_DNA"/>
</dbReference>
<evidence type="ECO:0000313" key="4">
    <source>
        <dbReference type="EMBL" id="SCM16091.1"/>
    </source>
</evidence>
<dbReference type="Proteomes" id="UP000219974">
    <property type="component" value="Chromosome 10"/>
</dbReference>
<evidence type="ECO:0000313" key="2">
    <source>
        <dbReference type="EMBL" id="CXI53101.1"/>
    </source>
</evidence>
<gene>
    <name evidence="2" type="ORF">PBK173_000246300</name>
    <name evidence="6" type="ORF">PBNK65E_000239100</name>
    <name evidence="3" type="ORF">PBNK65NY_000238300</name>
    <name evidence="4" type="ORF">PBSP11A_000238100</name>
    <name evidence="5" type="ORF">PBSP11RLL_000238200</name>
</gene>
<dbReference type="OrthoDB" id="372823at2759"/>
<dbReference type="OMA" id="ENYIKME"/>
<dbReference type="EMBL" id="LT614636">
    <property type="protein sequence ID" value="SCN26210.1"/>
    <property type="molecule type" value="Genomic_DNA"/>
</dbReference>
<evidence type="ECO:0000313" key="6">
    <source>
        <dbReference type="EMBL" id="SCN26210.1"/>
    </source>
</evidence>
<dbReference type="AlphaFoldDB" id="A0A113RUJ5"/>
<dbReference type="Proteomes" id="UP000219860">
    <property type="component" value="Chromosome 10"/>
</dbReference>
<evidence type="ECO:0000256" key="1">
    <source>
        <dbReference type="SAM" id="MobiDB-lite"/>
    </source>
</evidence>
<evidence type="ECO:0000313" key="10">
    <source>
        <dbReference type="Proteomes" id="UP000220214"/>
    </source>
</evidence>
<evidence type="ECO:0000313" key="3">
    <source>
        <dbReference type="EMBL" id="SCL94748.1"/>
    </source>
</evidence>
<dbReference type="Proteomes" id="UP000069549">
    <property type="component" value="Chromosome 10"/>
</dbReference>
<evidence type="ECO:0000313" key="8">
    <source>
        <dbReference type="Proteomes" id="UP000219860"/>
    </source>
</evidence>